<reference evidence="2 3" key="1">
    <citation type="submission" date="2015-12" db="EMBL/GenBank/DDBJ databases">
        <title>Draft genome sequence of Moniliophthora roreri, the causal agent of frosty pod rot of cacao.</title>
        <authorList>
            <person name="Aime M.C."/>
            <person name="Diaz-Valderrama J.R."/>
            <person name="Kijpornyongpan T."/>
            <person name="Phillips-Mora W."/>
        </authorList>
    </citation>
    <scope>NUCLEOTIDE SEQUENCE [LARGE SCALE GENOMIC DNA]</scope>
    <source>
        <strain evidence="2 3">MCA 2952</strain>
    </source>
</reference>
<dbReference type="Proteomes" id="UP000054988">
    <property type="component" value="Unassembled WGS sequence"/>
</dbReference>
<dbReference type="AlphaFoldDB" id="A0A0W0G5W4"/>
<dbReference type="Pfam" id="PF22041">
    <property type="entry name" value="GST_C_7"/>
    <property type="match status" value="1"/>
</dbReference>
<dbReference type="eggNOG" id="ENOG502QQN3">
    <property type="taxonomic scope" value="Eukaryota"/>
</dbReference>
<gene>
    <name evidence="2" type="ORF">WG66_3448</name>
</gene>
<evidence type="ECO:0000313" key="3">
    <source>
        <dbReference type="Proteomes" id="UP000054988"/>
    </source>
</evidence>
<organism evidence="2 3">
    <name type="scientific">Moniliophthora roreri</name>
    <name type="common">Frosty pod rot fungus</name>
    <name type="synonym">Monilia roreri</name>
    <dbReference type="NCBI Taxonomy" id="221103"/>
    <lineage>
        <taxon>Eukaryota</taxon>
        <taxon>Fungi</taxon>
        <taxon>Dikarya</taxon>
        <taxon>Basidiomycota</taxon>
        <taxon>Agaricomycotina</taxon>
        <taxon>Agaricomycetes</taxon>
        <taxon>Agaricomycetidae</taxon>
        <taxon>Agaricales</taxon>
        <taxon>Marasmiineae</taxon>
        <taxon>Marasmiaceae</taxon>
        <taxon>Moniliophthora</taxon>
    </lineage>
</organism>
<dbReference type="InterPro" id="IPR036249">
    <property type="entry name" value="Thioredoxin-like_sf"/>
</dbReference>
<dbReference type="InterPro" id="IPR036282">
    <property type="entry name" value="Glutathione-S-Trfase_C_sf"/>
</dbReference>
<dbReference type="Gene3D" id="3.40.30.10">
    <property type="entry name" value="Glutaredoxin"/>
    <property type="match status" value="1"/>
</dbReference>
<comment type="caution">
    <text evidence="2">The sequence shown here is derived from an EMBL/GenBank/DDBJ whole genome shotgun (WGS) entry which is preliminary data.</text>
</comment>
<dbReference type="InterPro" id="IPR004045">
    <property type="entry name" value="Glutathione_S-Trfase_N"/>
</dbReference>
<name>A0A0W0G5W4_MONRR</name>
<feature type="domain" description="GST N-terminal" evidence="1">
    <location>
        <begin position="9"/>
        <end position="100"/>
    </location>
</feature>
<dbReference type="SUPFAM" id="SSF52833">
    <property type="entry name" value="Thioredoxin-like"/>
    <property type="match status" value="1"/>
</dbReference>
<evidence type="ECO:0000313" key="2">
    <source>
        <dbReference type="EMBL" id="KTB43977.1"/>
    </source>
</evidence>
<evidence type="ECO:0000259" key="1">
    <source>
        <dbReference type="PROSITE" id="PS50404"/>
    </source>
</evidence>
<dbReference type="InterPro" id="IPR054416">
    <property type="entry name" value="GST_UstS-like_C"/>
</dbReference>
<dbReference type="Gene3D" id="1.20.1050.10">
    <property type="match status" value="1"/>
</dbReference>
<sequence>MITLYDLGPCRLPGVQGFSANVRKIIYTLKYKGIPFTISLVDWEQLEPTAKSIGAPPTTTKPDGSPKYTVPFLYDATTGRSVSDSFDIAEYLETAYPDTPSIFPPGTRALQAAFCDAIIQKLTTIIPVIWPPMRNLATPEVKESFERVYGEVIAKLPTLSEEEAEEIWKKGQQGFNELAKGYNEGDLFVMGDSPVFADFALSGLLWECMVAFGRDSEEWKRMASWMGGRMGRLMEEMDKYN</sequence>
<dbReference type="PROSITE" id="PS50404">
    <property type="entry name" value="GST_NTER"/>
    <property type="match status" value="1"/>
</dbReference>
<protein>
    <recommendedName>
        <fullName evidence="1">GST N-terminal domain-containing protein</fullName>
    </recommendedName>
</protein>
<dbReference type="SUPFAM" id="SSF47616">
    <property type="entry name" value="GST C-terminal domain-like"/>
    <property type="match status" value="1"/>
</dbReference>
<proteinExistence type="predicted"/>
<dbReference type="Pfam" id="PF13409">
    <property type="entry name" value="GST_N_2"/>
    <property type="match status" value="1"/>
</dbReference>
<dbReference type="EMBL" id="LATX01001031">
    <property type="protein sequence ID" value="KTB43977.1"/>
    <property type="molecule type" value="Genomic_DNA"/>
</dbReference>
<accession>A0A0W0G5W4</accession>